<dbReference type="PANTHER" id="PTHR37423:SF2">
    <property type="entry name" value="MEMBRANE-BOUND LYTIC MUREIN TRANSGLYCOSYLASE C"/>
    <property type="match status" value="1"/>
</dbReference>
<accession>A0A848FLT2</accession>
<evidence type="ECO:0000313" key="3">
    <source>
        <dbReference type="EMBL" id="NML18751.1"/>
    </source>
</evidence>
<evidence type="ECO:0000256" key="1">
    <source>
        <dbReference type="ARBA" id="ARBA00007734"/>
    </source>
</evidence>
<organism evidence="3 4">
    <name type="scientific">Azohydromonas caseinilytica</name>
    <dbReference type="NCBI Taxonomy" id="2728836"/>
    <lineage>
        <taxon>Bacteria</taxon>
        <taxon>Pseudomonadati</taxon>
        <taxon>Pseudomonadota</taxon>
        <taxon>Betaproteobacteria</taxon>
        <taxon>Burkholderiales</taxon>
        <taxon>Sphaerotilaceae</taxon>
        <taxon>Azohydromonas</taxon>
    </lineage>
</organism>
<dbReference type="PANTHER" id="PTHR37423">
    <property type="entry name" value="SOLUBLE LYTIC MUREIN TRANSGLYCOSYLASE-RELATED"/>
    <property type="match status" value="1"/>
</dbReference>
<dbReference type="Pfam" id="PF01464">
    <property type="entry name" value="SLT"/>
    <property type="match status" value="1"/>
</dbReference>
<dbReference type="RefSeq" id="WP_169163641.1">
    <property type="nucleotide sequence ID" value="NZ_JABBFW010000039.1"/>
</dbReference>
<dbReference type="InterPro" id="IPR023346">
    <property type="entry name" value="Lysozyme-like_dom_sf"/>
</dbReference>
<comment type="similarity">
    <text evidence="1">Belongs to the transglycosylase Slt family.</text>
</comment>
<name>A0A848FLT2_9BURK</name>
<keyword evidence="4" id="KW-1185">Reference proteome</keyword>
<protein>
    <submittedName>
        <fullName evidence="3">Transglycosylase SLT domain-containing protein</fullName>
    </submittedName>
</protein>
<sequence>MPQALVQPALAAANAPAAQVLPEAAPAPQRVSAEVTEVKEKSALVRFITAEYNTTKALAARIVNAAYAASARYQLSPTLLLAIISRESTFNPRATSGYGAQGLMQVVPRFHMDKLQEARAVTAEASLFHPETNIEVGTRILAEYIDTESNLPRALQKYSGRAGRYMEKVMREQDAFERVRQKADEERGANA</sequence>
<dbReference type="Proteomes" id="UP000574067">
    <property type="component" value="Unassembled WGS sequence"/>
</dbReference>
<comment type="caution">
    <text evidence="3">The sequence shown here is derived from an EMBL/GenBank/DDBJ whole genome shotgun (WGS) entry which is preliminary data.</text>
</comment>
<reference evidence="3 4" key="1">
    <citation type="submission" date="2020-04" db="EMBL/GenBank/DDBJ databases">
        <title>Azohydromonas sp. isolated from soil.</title>
        <authorList>
            <person name="Dahal R.H."/>
        </authorList>
    </citation>
    <scope>NUCLEOTIDE SEQUENCE [LARGE SCALE GENOMIC DNA]</scope>
    <source>
        <strain evidence="3 4">G-1-1-14</strain>
    </source>
</reference>
<dbReference type="EMBL" id="JABBFW010000039">
    <property type="protein sequence ID" value="NML18751.1"/>
    <property type="molecule type" value="Genomic_DNA"/>
</dbReference>
<gene>
    <name evidence="3" type="ORF">HHL10_27660</name>
</gene>
<proteinExistence type="inferred from homology"/>
<dbReference type="InterPro" id="IPR008258">
    <property type="entry name" value="Transglycosylase_SLT_dom_1"/>
</dbReference>
<dbReference type="SUPFAM" id="SSF53955">
    <property type="entry name" value="Lysozyme-like"/>
    <property type="match status" value="1"/>
</dbReference>
<evidence type="ECO:0000259" key="2">
    <source>
        <dbReference type="Pfam" id="PF01464"/>
    </source>
</evidence>
<feature type="domain" description="Transglycosylase SLT" evidence="2">
    <location>
        <begin position="68"/>
        <end position="172"/>
    </location>
</feature>
<dbReference type="AlphaFoldDB" id="A0A848FLT2"/>
<evidence type="ECO:0000313" key="4">
    <source>
        <dbReference type="Proteomes" id="UP000574067"/>
    </source>
</evidence>
<dbReference type="Gene3D" id="1.10.530.10">
    <property type="match status" value="1"/>
</dbReference>